<reference evidence="1 2" key="1">
    <citation type="journal article" date="2018" name="Nat. Ecol. Evol.">
        <title>Pezizomycetes genomes reveal the molecular basis of ectomycorrhizal truffle lifestyle.</title>
        <authorList>
            <person name="Murat C."/>
            <person name="Payen T."/>
            <person name="Noel B."/>
            <person name="Kuo A."/>
            <person name="Morin E."/>
            <person name="Chen J."/>
            <person name="Kohler A."/>
            <person name="Krizsan K."/>
            <person name="Balestrini R."/>
            <person name="Da Silva C."/>
            <person name="Montanini B."/>
            <person name="Hainaut M."/>
            <person name="Levati E."/>
            <person name="Barry K.W."/>
            <person name="Belfiori B."/>
            <person name="Cichocki N."/>
            <person name="Clum A."/>
            <person name="Dockter R.B."/>
            <person name="Fauchery L."/>
            <person name="Guy J."/>
            <person name="Iotti M."/>
            <person name="Le Tacon F."/>
            <person name="Lindquist E.A."/>
            <person name="Lipzen A."/>
            <person name="Malagnac F."/>
            <person name="Mello A."/>
            <person name="Molinier V."/>
            <person name="Miyauchi S."/>
            <person name="Poulain J."/>
            <person name="Riccioni C."/>
            <person name="Rubini A."/>
            <person name="Sitrit Y."/>
            <person name="Splivallo R."/>
            <person name="Traeger S."/>
            <person name="Wang M."/>
            <person name="Zifcakova L."/>
            <person name="Wipf D."/>
            <person name="Zambonelli A."/>
            <person name="Paolocci F."/>
            <person name="Nowrousian M."/>
            <person name="Ottonello S."/>
            <person name="Baldrian P."/>
            <person name="Spatafora J.W."/>
            <person name="Henrissat B."/>
            <person name="Nagy L.G."/>
            <person name="Aury J.M."/>
            <person name="Wincker P."/>
            <person name="Grigoriev I.V."/>
            <person name="Bonfante P."/>
            <person name="Martin F.M."/>
        </authorList>
    </citation>
    <scope>NUCLEOTIDE SEQUENCE [LARGE SCALE GENOMIC DNA]</scope>
    <source>
        <strain evidence="1 2">CCBAS932</strain>
    </source>
</reference>
<dbReference type="GO" id="GO:0032981">
    <property type="term" value="P:mitochondrial respiratory chain complex I assembly"/>
    <property type="evidence" value="ECO:0007669"/>
    <property type="project" value="InterPro"/>
</dbReference>
<dbReference type="PANTHER" id="PTHR34561">
    <property type="entry name" value="NADH DEHYDROGENASE [UBIQUINONE] 1 ALPHA SUBCOMPLEX ASSEMBLY FACTOR 8"/>
    <property type="match status" value="1"/>
</dbReference>
<dbReference type="InterPro" id="IPR034595">
    <property type="entry name" value="NDUFAF8"/>
</dbReference>
<protein>
    <recommendedName>
        <fullName evidence="3">IMS import disulfide relay-system CHCH-CHCH-like Cx9C domain-containing protein</fullName>
    </recommendedName>
</protein>
<dbReference type="GO" id="GO:0005739">
    <property type="term" value="C:mitochondrion"/>
    <property type="evidence" value="ECO:0007669"/>
    <property type="project" value="InterPro"/>
</dbReference>
<sequence length="60" mass="6613">MSQPRTRPIQKLAAAVAKCNTEAAAYGRCVIEDYNDVHRDKCAKAFMALKNCVVVASKKK</sequence>
<proteinExistence type="predicted"/>
<dbReference type="PANTHER" id="PTHR34561:SF1">
    <property type="entry name" value="NADH DEHYDROGENASE [UBIQUINONE] 1 ALPHA SUBCOMPLEX ASSEMBLY FACTOR 8"/>
    <property type="match status" value="1"/>
</dbReference>
<dbReference type="AlphaFoldDB" id="A0A3N4KWT7"/>
<keyword evidence="2" id="KW-1185">Reference proteome</keyword>
<evidence type="ECO:0000313" key="1">
    <source>
        <dbReference type="EMBL" id="RPB14987.1"/>
    </source>
</evidence>
<dbReference type="Proteomes" id="UP000277580">
    <property type="component" value="Unassembled WGS sequence"/>
</dbReference>
<dbReference type="EMBL" id="ML119115">
    <property type="protein sequence ID" value="RPB14987.1"/>
    <property type="molecule type" value="Genomic_DNA"/>
</dbReference>
<accession>A0A3N4KWT7</accession>
<evidence type="ECO:0008006" key="3">
    <source>
        <dbReference type="Google" id="ProtNLM"/>
    </source>
</evidence>
<name>A0A3N4KWT7_9PEZI</name>
<dbReference type="OrthoDB" id="3821113at2759"/>
<evidence type="ECO:0000313" key="2">
    <source>
        <dbReference type="Proteomes" id="UP000277580"/>
    </source>
</evidence>
<dbReference type="InParanoid" id="A0A3N4KWT7"/>
<gene>
    <name evidence="1" type="ORF">P167DRAFT_533571</name>
</gene>
<organism evidence="1 2">
    <name type="scientific">Morchella conica CCBAS932</name>
    <dbReference type="NCBI Taxonomy" id="1392247"/>
    <lineage>
        <taxon>Eukaryota</taxon>
        <taxon>Fungi</taxon>
        <taxon>Dikarya</taxon>
        <taxon>Ascomycota</taxon>
        <taxon>Pezizomycotina</taxon>
        <taxon>Pezizomycetes</taxon>
        <taxon>Pezizales</taxon>
        <taxon>Morchellaceae</taxon>
        <taxon>Morchella</taxon>
    </lineage>
</organism>